<dbReference type="Gene3D" id="1.10.167.10">
    <property type="entry name" value="Regulator of G-protein Signalling 4, domain 2"/>
    <property type="match status" value="1"/>
</dbReference>
<feature type="transmembrane region" description="Helical" evidence="1">
    <location>
        <begin position="217"/>
        <end position="241"/>
    </location>
</feature>
<organism evidence="2 3">
    <name type="scientific">Blumeria graminis f. sp. tritici</name>
    <dbReference type="NCBI Taxonomy" id="62690"/>
    <lineage>
        <taxon>Eukaryota</taxon>
        <taxon>Fungi</taxon>
        <taxon>Dikarya</taxon>
        <taxon>Ascomycota</taxon>
        <taxon>Pezizomycotina</taxon>
        <taxon>Leotiomycetes</taxon>
        <taxon>Erysiphales</taxon>
        <taxon>Erysiphaceae</taxon>
        <taxon>Blumeria</taxon>
    </lineage>
</organism>
<sequence>MALLFYRRPDYLAISKEPVTASDCTRFIERAKNSNQAIPTGLAFKEVLANRSLPPCGLGDFMDYLYYIEGSAENLQFYLWFSEYIKRFDAVSDAERMLSPAWKVDSLDTSYLSFEEMEKIAEAGESTSILQSLQPMRNEVDNIIRLYIEAKGPRSLNLSVLDRAHCLHALRQTTHPTAFLFAIRVATLTLQGLSHPNFIRWSICNGNKPRVLFLRSIAIFHIIMGFIVASLMVLSSISRWYRLMTFLPWYFGSVTIVASYKGLCILLHSTYARDLRPWEEYGYEVGERAGPQARPWRIRTSNENISPLPLSHGPQRPMHGRELKKRGLWARCFGNFPTPKKFVLGTTWAQDENLKALQDRIALGAFLWGAIFTIPLVALSVALPEFCLY</sequence>
<dbReference type="AlphaFoldDB" id="A0A9X9MGQ9"/>
<keyword evidence="1" id="KW-1133">Transmembrane helix</keyword>
<dbReference type="PANTHER" id="PTHR39466">
    <property type="entry name" value="RGS DOMAIN-CONTAINING PROTEIN"/>
    <property type="match status" value="1"/>
</dbReference>
<reference evidence="2 3" key="1">
    <citation type="submission" date="2018-08" db="EMBL/GenBank/DDBJ databases">
        <authorList>
            <person name="Muller C M."/>
        </authorList>
    </citation>
    <scope>NUCLEOTIDE SEQUENCE [LARGE SCALE GENOMIC DNA]</scope>
</reference>
<evidence type="ECO:0000313" key="2">
    <source>
        <dbReference type="EMBL" id="VDB87616.1"/>
    </source>
</evidence>
<evidence type="ECO:0000256" key="1">
    <source>
        <dbReference type="SAM" id="Phobius"/>
    </source>
</evidence>
<feature type="transmembrane region" description="Helical" evidence="1">
    <location>
        <begin position="361"/>
        <end position="383"/>
    </location>
</feature>
<dbReference type="Proteomes" id="UP000324639">
    <property type="component" value="Chromosome Bgt_-06"/>
</dbReference>
<evidence type="ECO:0000313" key="3">
    <source>
        <dbReference type="Proteomes" id="UP000324639"/>
    </source>
</evidence>
<gene>
    <name evidence="2" type="ORF">BGT96224V316_LOCUS4028</name>
</gene>
<proteinExistence type="predicted"/>
<dbReference type="EMBL" id="LR026989">
    <property type="protein sequence ID" value="VDB87616.1"/>
    <property type="molecule type" value="Genomic_DNA"/>
</dbReference>
<dbReference type="PANTHER" id="PTHR39466:SF1">
    <property type="entry name" value="RGS DOMAIN-CONTAINING PROTEIN"/>
    <property type="match status" value="1"/>
</dbReference>
<feature type="transmembrane region" description="Helical" evidence="1">
    <location>
        <begin position="247"/>
        <end position="267"/>
    </location>
</feature>
<keyword evidence="1" id="KW-0812">Transmembrane</keyword>
<keyword evidence="1" id="KW-0472">Membrane</keyword>
<protein>
    <submittedName>
        <fullName evidence="2">Bgt-5332</fullName>
    </submittedName>
</protein>
<dbReference type="InterPro" id="IPR036305">
    <property type="entry name" value="RGS_sf"/>
</dbReference>
<keyword evidence="3" id="KW-1185">Reference proteome</keyword>
<dbReference type="SUPFAM" id="SSF48097">
    <property type="entry name" value="Regulator of G-protein signaling, RGS"/>
    <property type="match status" value="1"/>
</dbReference>
<name>A0A9X9MGQ9_BLUGR</name>
<accession>A0A9X9MGQ9</accession>
<dbReference type="InterPro" id="IPR044926">
    <property type="entry name" value="RGS_subdomain_2"/>
</dbReference>